<reference evidence="3 4" key="1">
    <citation type="submission" date="2015-11" db="EMBL/GenBank/DDBJ databases">
        <title>Butyribacter intestini gen. nov., sp. nov., a butyric acid-producing bacterium of the family Lachnospiraceae isolated from the human faeces.</title>
        <authorList>
            <person name="Zou Y."/>
            <person name="Xue W."/>
            <person name="Luo G."/>
            <person name="Lv M."/>
        </authorList>
    </citation>
    <scope>NUCLEOTIDE SEQUENCE [LARGE SCALE GENOMIC DNA]</scope>
    <source>
        <strain evidence="3 4">ACET-33324</strain>
    </source>
</reference>
<dbReference type="OrthoDB" id="9762141at2"/>
<evidence type="ECO:0000313" key="3">
    <source>
        <dbReference type="EMBL" id="KSV59803.1"/>
    </source>
</evidence>
<dbReference type="InterPro" id="IPR035919">
    <property type="entry name" value="EAL_sf"/>
</dbReference>
<dbReference type="STRING" id="290052.ASU35_07975"/>
<dbReference type="NCBIfam" id="TIGR00254">
    <property type="entry name" value="GGDEF"/>
    <property type="match status" value="2"/>
</dbReference>
<dbReference type="PROSITE" id="PS50883">
    <property type="entry name" value="EAL"/>
    <property type="match status" value="1"/>
</dbReference>
<dbReference type="Gene3D" id="3.30.70.270">
    <property type="match status" value="2"/>
</dbReference>
<dbReference type="PROSITE" id="PS50887">
    <property type="entry name" value="GGDEF"/>
    <property type="match status" value="2"/>
</dbReference>
<dbReference type="InterPro" id="IPR043128">
    <property type="entry name" value="Rev_trsase/Diguanyl_cyclase"/>
</dbReference>
<dbReference type="InterPro" id="IPR001633">
    <property type="entry name" value="EAL_dom"/>
</dbReference>
<dbReference type="EMBL" id="LNAM01000090">
    <property type="protein sequence ID" value="KSV59803.1"/>
    <property type="molecule type" value="Genomic_DNA"/>
</dbReference>
<dbReference type="RefSeq" id="WP_058351991.1">
    <property type="nucleotide sequence ID" value="NZ_CABMMD010000090.1"/>
</dbReference>
<feature type="domain" description="GGDEF" evidence="2">
    <location>
        <begin position="148"/>
        <end position="281"/>
    </location>
</feature>
<organism evidence="3 4">
    <name type="scientific">Acetivibrio ethanolgignens</name>
    <dbReference type="NCBI Taxonomy" id="290052"/>
    <lineage>
        <taxon>Bacteria</taxon>
        <taxon>Bacillati</taxon>
        <taxon>Bacillota</taxon>
        <taxon>Clostridia</taxon>
        <taxon>Eubacteriales</taxon>
        <taxon>Oscillospiraceae</taxon>
        <taxon>Acetivibrio</taxon>
    </lineage>
</organism>
<comment type="caution">
    <text evidence="3">The sequence shown here is derived from an EMBL/GenBank/DDBJ whole genome shotgun (WGS) entry which is preliminary data.</text>
</comment>
<dbReference type="AlphaFoldDB" id="A0A0V8QGR4"/>
<dbReference type="SUPFAM" id="SSF55073">
    <property type="entry name" value="Nucleotide cyclase"/>
    <property type="match status" value="2"/>
</dbReference>
<dbReference type="CDD" id="cd01948">
    <property type="entry name" value="EAL"/>
    <property type="match status" value="1"/>
</dbReference>
<keyword evidence="4" id="KW-1185">Reference proteome</keyword>
<feature type="domain" description="EAL" evidence="1">
    <location>
        <begin position="635"/>
        <end position="888"/>
    </location>
</feature>
<dbReference type="Pfam" id="PF00990">
    <property type="entry name" value="GGDEF"/>
    <property type="match status" value="2"/>
</dbReference>
<evidence type="ECO:0000259" key="1">
    <source>
        <dbReference type="PROSITE" id="PS50883"/>
    </source>
</evidence>
<dbReference type="SMART" id="SM00267">
    <property type="entry name" value="GGDEF"/>
    <property type="match status" value="2"/>
</dbReference>
<dbReference type="GO" id="GO:0071111">
    <property type="term" value="F:cyclic-guanylate-specific phosphodiesterase activity"/>
    <property type="evidence" value="ECO:0007669"/>
    <property type="project" value="InterPro"/>
</dbReference>
<dbReference type="InterPro" id="IPR029787">
    <property type="entry name" value="Nucleotide_cyclase"/>
</dbReference>
<feature type="domain" description="GGDEF" evidence="2">
    <location>
        <begin position="493"/>
        <end position="626"/>
    </location>
</feature>
<name>A0A0V8QGR4_9FIRM</name>
<evidence type="ECO:0000259" key="2">
    <source>
        <dbReference type="PROSITE" id="PS50887"/>
    </source>
</evidence>
<dbReference type="SMART" id="SM00052">
    <property type="entry name" value="EAL"/>
    <property type="match status" value="1"/>
</dbReference>
<dbReference type="Gene3D" id="3.20.20.450">
    <property type="entry name" value="EAL domain"/>
    <property type="match status" value="1"/>
</dbReference>
<dbReference type="InterPro" id="IPR000160">
    <property type="entry name" value="GGDEF_dom"/>
</dbReference>
<dbReference type="CDD" id="cd01949">
    <property type="entry name" value="GGDEF"/>
    <property type="match status" value="2"/>
</dbReference>
<dbReference type="PANTHER" id="PTHR33121">
    <property type="entry name" value="CYCLIC DI-GMP PHOSPHODIESTERASE PDEF"/>
    <property type="match status" value="1"/>
</dbReference>
<evidence type="ECO:0008006" key="5">
    <source>
        <dbReference type="Google" id="ProtNLM"/>
    </source>
</evidence>
<accession>A0A0V8QGR4</accession>
<dbReference type="Pfam" id="PF00563">
    <property type="entry name" value="EAL"/>
    <property type="match status" value="1"/>
</dbReference>
<gene>
    <name evidence="3" type="ORF">ASU35_07975</name>
</gene>
<dbReference type="PANTHER" id="PTHR33121:SF71">
    <property type="entry name" value="OXYGEN SENSOR PROTEIN DOSP"/>
    <property type="match status" value="1"/>
</dbReference>
<dbReference type="SUPFAM" id="SSF141868">
    <property type="entry name" value="EAL domain-like"/>
    <property type="match status" value="1"/>
</dbReference>
<evidence type="ECO:0000313" key="4">
    <source>
        <dbReference type="Proteomes" id="UP000054874"/>
    </source>
</evidence>
<protein>
    <recommendedName>
        <fullName evidence="5">Diguanylate cyclase</fullName>
    </recommendedName>
</protein>
<sequence>MEEIQGKSCFFEYESSNDSIRFAKGGAWKQLDGVWLEGCIEEETRPVFIYPEDLKIWKDFLKKEQGGECNLRLLEEGGKPCWCCFKAFSMPTESGYKLLGCVFDIDEQVKEKEYEEYLSRLDLLTGVFDAANARMEIDTYLKTSGKTGSHAMIVVDIDDLKSINTNLGYLFGDAVIANMAEAFQESIPEDSVIGRIGGDEFIIFLKNISGMEQVMESTERIRSALQEVYVGEYKELKITCCMGIVRYPIYGKTYQELFENADKALFQAKENGKNRIQMYDQTLLHCLPEKESGYYNQYRMHDSQSLFRGEGQKIIHFAFDIMAKTKDVSSAVKLLMEKIGREYHVDSVGIIETEKGRTRLNVTYEWHAKKSDVFDIEIEETVLLRGDCFDSQGLYMKEDAGGSVLMAAFYEEGKFRGCVGLKDASEHRLWSNDEKEKLIEISKIVSFYLLKLRVSEKISERLEHMKNYDTMTGLSTLYKFKKDMAQMVAERPQRYAVVYWDISNFKFINETYGYQAGDRVLYDLAVFLKGYLNQEDCLLARDSADKFVGLCPVTDIEEFRRWLNKIGQEFHELQKEKNISVNLTVVSGTYLIEEGNQDISTAIDNANVARKAAKGGISSACRFYDEDMEESIRREIEILNNMEEALKNKEFIVYLQPKIDLDGEKPAGAEALVRWRRFDGSMVAPSEFIPLFEKNGFILDLDFYVYEEVCQTIRRWLNNNMKIVPISMNVSRVHLNDGQFIFKLKKLVDFYQVPPELVELELTESMFLDNTKVALATMQELRKMGFSVSIDDFGAGYSSLSLLKDMATDVIKLDKEFFVHDELLNEEKIVVSSIINMAKQLNMKVLSEGIETKKQTEFLKEMDCDMVQGYFYAKPMPIREFERFLNSN</sequence>
<dbReference type="Proteomes" id="UP000054874">
    <property type="component" value="Unassembled WGS sequence"/>
</dbReference>
<proteinExistence type="predicted"/>
<dbReference type="InterPro" id="IPR050706">
    <property type="entry name" value="Cyclic-di-GMP_PDE-like"/>
</dbReference>